<dbReference type="SUPFAM" id="SSF55031">
    <property type="entry name" value="Bacterial exopeptidase dimerisation domain"/>
    <property type="match status" value="1"/>
</dbReference>
<dbReference type="GO" id="GO:0016787">
    <property type="term" value="F:hydrolase activity"/>
    <property type="evidence" value="ECO:0007669"/>
    <property type="project" value="UniProtKB-KW"/>
</dbReference>
<dbReference type="GO" id="GO:0046872">
    <property type="term" value="F:metal ion binding"/>
    <property type="evidence" value="ECO:0007669"/>
    <property type="project" value="UniProtKB-KW"/>
</dbReference>
<comment type="cofactor">
    <cofactor evidence="1">
        <name>Co(2+)</name>
        <dbReference type="ChEBI" id="CHEBI:48828"/>
    </cofactor>
</comment>
<keyword evidence="6" id="KW-0862">Zinc</keyword>
<keyword evidence="7" id="KW-0170">Cobalt</keyword>
<evidence type="ECO:0000256" key="4">
    <source>
        <dbReference type="ARBA" id="ARBA00022723"/>
    </source>
</evidence>
<evidence type="ECO:0000313" key="9">
    <source>
        <dbReference type="EMBL" id="MBC5732913.1"/>
    </source>
</evidence>
<dbReference type="PANTHER" id="PTHR43808">
    <property type="entry name" value="ACETYLORNITHINE DEACETYLASE"/>
    <property type="match status" value="1"/>
</dbReference>
<dbReference type="NCBIfam" id="NF005306">
    <property type="entry name" value="PRK06837.1"/>
    <property type="match status" value="1"/>
</dbReference>
<dbReference type="Gene3D" id="3.40.630.10">
    <property type="entry name" value="Zn peptidases"/>
    <property type="match status" value="1"/>
</dbReference>
<comment type="caution">
    <text evidence="9">The sequence shown here is derived from an EMBL/GenBank/DDBJ whole genome shotgun (WGS) entry which is preliminary data.</text>
</comment>
<evidence type="ECO:0000313" key="10">
    <source>
        <dbReference type="Proteomes" id="UP000661435"/>
    </source>
</evidence>
<evidence type="ECO:0000259" key="8">
    <source>
        <dbReference type="Pfam" id="PF07687"/>
    </source>
</evidence>
<accession>A0A8J6J344</accession>
<evidence type="ECO:0000256" key="7">
    <source>
        <dbReference type="ARBA" id="ARBA00023285"/>
    </source>
</evidence>
<reference evidence="9" key="1">
    <citation type="submission" date="2020-08" db="EMBL/GenBank/DDBJ databases">
        <title>Genome public.</title>
        <authorList>
            <person name="Liu C."/>
            <person name="Sun Q."/>
        </authorList>
    </citation>
    <scope>NUCLEOTIDE SEQUENCE</scope>
    <source>
        <strain evidence="9">NSJ-51</strain>
    </source>
</reference>
<dbReference type="Pfam" id="PF07687">
    <property type="entry name" value="M20_dimer"/>
    <property type="match status" value="1"/>
</dbReference>
<dbReference type="Gene3D" id="3.30.70.360">
    <property type="match status" value="1"/>
</dbReference>
<proteinExistence type="inferred from homology"/>
<dbReference type="Pfam" id="PF01546">
    <property type="entry name" value="Peptidase_M20"/>
    <property type="match status" value="1"/>
</dbReference>
<feature type="domain" description="Peptidase M20 dimerisation" evidence="8">
    <location>
        <begin position="203"/>
        <end position="314"/>
    </location>
</feature>
<dbReference type="AlphaFoldDB" id="A0A8J6J344"/>
<dbReference type="NCBIfam" id="NF005373">
    <property type="entry name" value="PRK06915.1"/>
    <property type="match status" value="1"/>
</dbReference>
<gene>
    <name evidence="9" type="ORF">H8S57_04120</name>
</gene>
<organism evidence="9 10">
    <name type="scientific">Lawsonibacter hominis</name>
    <dbReference type="NCBI Taxonomy" id="2763053"/>
    <lineage>
        <taxon>Bacteria</taxon>
        <taxon>Bacillati</taxon>
        <taxon>Bacillota</taxon>
        <taxon>Clostridia</taxon>
        <taxon>Eubacteriales</taxon>
        <taxon>Oscillospiraceae</taxon>
        <taxon>Lawsonibacter</taxon>
    </lineage>
</organism>
<dbReference type="Proteomes" id="UP000661435">
    <property type="component" value="Unassembled WGS sequence"/>
</dbReference>
<evidence type="ECO:0000256" key="6">
    <source>
        <dbReference type="ARBA" id="ARBA00022833"/>
    </source>
</evidence>
<dbReference type="PANTHER" id="PTHR43808:SF25">
    <property type="entry name" value="PEPTIDASE M20 DIMERISATION DOMAIN-CONTAINING PROTEIN"/>
    <property type="match status" value="1"/>
</dbReference>
<dbReference type="InterPro" id="IPR011650">
    <property type="entry name" value="Peptidase_M20_dimer"/>
</dbReference>
<comment type="similarity">
    <text evidence="3">Belongs to the peptidase M20A family.</text>
</comment>
<dbReference type="SUPFAM" id="SSF53187">
    <property type="entry name" value="Zn-dependent exopeptidases"/>
    <property type="match status" value="1"/>
</dbReference>
<evidence type="ECO:0000256" key="3">
    <source>
        <dbReference type="ARBA" id="ARBA00006247"/>
    </source>
</evidence>
<keyword evidence="5" id="KW-0378">Hydrolase</keyword>
<dbReference type="InterPro" id="IPR010182">
    <property type="entry name" value="ArgE/DapE"/>
</dbReference>
<protein>
    <submittedName>
        <fullName evidence="9">Peptidase</fullName>
    </submittedName>
</protein>
<dbReference type="InterPro" id="IPR036264">
    <property type="entry name" value="Bact_exopeptidase_dim_dom"/>
</dbReference>
<evidence type="ECO:0000256" key="2">
    <source>
        <dbReference type="ARBA" id="ARBA00001947"/>
    </source>
</evidence>
<dbReference type="EMBL" id="JACOPP010000003">
    <property type="protein sequence ID" value="MBC5732913.1"/>
    <property type="molecule type" value="Genomic_DNA"/>
</dbReference>
<dbReference type="InterPro" id="IPR050072">
    <property type="entry name" value="Peptidase_M20A"/>
</dbReference>
<name>A0A8J6J344_9FIRM</name>
<dbReference type="NCBIfam" id="TIGR01910">
    <property type="entry name" value="DapE-ArgE"/>
    <property type="match status" value="1"/>
</dbReference>
<sequence length="426" mass="46806">MAQLDSKKQAVFDRIDQFQDEMVQLASDLVKFPSLYQKEEVQKFVAQRLENMGANVDLWYPDIEQMRKHPAFASTRESFDTSPNVCGVFKGTGEGRSLIINGHVDVVPVGQESDWDESPWSGTVKDGRIYGRGIGDMKAGIACSMIALQAIKAAGLSLKGDVLFQTVVDEECGGMGSLAQLLRGYRADAALFPECMRNMIGVATVGSTWVRITVPGKGALLSNAETGASAIEKAFYIYQRLDVLEKDRTQRLAHPLLAGFKTPFKINVGKLNGGNWPSAVPDQAVMEIRYGMSPMETVEQAKAEFEDYINRIADADPWLKDHHPVVEWLGCCWHPYSMDTDDAFVQMVAANHEAVVGNDATICGIAVAADAALYSRFLEIPSILFGPGEVTVAHQANEYVEINKMMDATKVIAATIMDWCGYQDAE</sequence>
<comment type="cofactor">
    <cofactor evidence="2">
        <name>Zn(2+)</name>
        <dbReference type="ChEBI" id="CHEBI:29105"/>
    </cofactor>
</comment>
<evidence type="ECO:0000256" key="5">
    <source>
        <dbReference type="ARBA" id="ARBA00022801"/>
    </source>
</evidence>
<keyword evidence="4" id="KW-0479">Metal-binding</keyword>
<evidence type="ECO:0000256" key="1">
    <source>
        <dbReference type="ARBA" id="ARBA00001941"/>
    </source>
</evidence>
<keyword evidence="10" id="KW-1185">Reference proteome</keyword>
<dbReference type="InterPro" id="IPR002933">
    <property type="entry name" value="Peptidase_M20"/>
</dbReference>
<dbReference type="RefSeq" id="WP_186906808.1">
    <property type="nucleotide sequence ID" value="NZ_JACOPP010000003.1"/>
</dbReference>